<dbReference type="PANTHER" id="PTHR35306:SF1">
    <property type="entry name" value="VQ DOMAIN-CONTAINING PROTEIN"/>
    <property type="match status" value="1"/>
</dbReference>
<reference evidence="1" key="1">
    <citation type="submission" date="2018-02" db="EMBL/GenBank/DDBJ databases">
        <title>Rhizophora mucronata_Transcriptome.</title>
        <authorList>
            <person name="Meera S.P."/>
            <person name="Sreeshan A."/>
            <person name="Augustine A."/>
        </authorList>
    </citation>
    <scope>NUCLEOTIDE SEQUENCE</scope>
    <source>
        <tissue evidence="1">Leaf</tissue>
    </source>
</reference>
<sequence length="64" mass="6994">MRAKRTISLDLPISDSGIKVHPVAKSAPASPTREYNSPSRDLFLSADSATKTLRRILNLDVADE</sequence>
<dbReference type="EMBL" id="GGEC01023108">
    <property type="protein sequence ID" value="MBX03592.1"/>
    <property type="molecule type" value="Transcribed_RNA"/>
</dbReference>
<protein>
    <submittedName>
        <fullName evidence="1">Uncharacterized protein</fullName>
    </submittedName>
</protein>
<dbReference type="AlphaFoldDB" id="A0A2P2KD02"/>
<organism evidence="1">
    <name type="scientific">Rhizophora mucronata</name>
    <name type="common">Asiatic mangrove</name>
    <dbReference type="NCBI Taxonomy" id="61149"/>
    <lineage>
        <taxon>Eukaryota</taxon>
        <taxon>Viridiplantae</taxon>
        <taxon>Streptophyta</taxon>
        <taxon>Embryophyta</taxon>
        <taxon>Tracheophyta</taxon>
        <taxon>Spermatophyta</taxon>
        <taxon>Magnoliopsida</taxon>
        <taxon>eudicotyledons</taxon>
        <taxon>Gunneridae</taxon>
        <taxon>Pentapetalae</taxon>
        <taxon>rosids</taxon>
        <taxon>fabids</taxon>
        <taxon>Malpighiales</taxon>
        <taxon>Rhizophoraceae</taxon>
        <taxon>Rhizophora</taxon>
    </lineage>
</organism>
<name>A0A2P2KD02_RHIMU</name>
<evidence type="ECO:0000313" key="1">
    <source>
        <dbReference type="EMBL" id="MBX03592.1"/>
    </source>
</evidence>
<proteinExistence type="predicted"/>
<dbReference type="PANTHER" id="PTHR35306">
    <property type="entry name" value="BNAA03G57290D PROTEIN"/>
    <property type="match status" value="1"/>
</dbReference>
<accession>A0A2P2KD02</accession>